<dbReference type="PANTHER" id="PTHR13194:SF18">
    <property type="entry name" value="COMPLEX I INTERMEDIATE-ASSOCIATED PROTEIN 30, MITOCHONDRIAL"/>
    <property type="match status" value="1"/>
</dbReference>
<dbReference type="SUPFAM" id="SSF49785">
    <property type="entry name" value="Galactose-binding domain-like"/>
    <property type="match status" value="1"/>
</dbReference>
<dbReference type="InterPro" id="IPR008979">
    <property type="entry name" value="Galactose-bd-like_sf"/>
</dbReference>
<dbReference type="PANTHER" id="PTHR13194">
    <property type="entry name" value="COMPLEX I INTERMEDIATE-ASSOCIATED PROTEIN 30"/>
    <property type="match status" value="1"/>
</dbReference>
<evidence type="ECO:0000256" key="4">
    <source>
        <dbReference type="ARBA" id="ARBA00023186"/>
    </source>
</evidence>
<organism evidence="6 7">
    <name type="scientific">Morchella conica CCBAS932</name>
    <dbReference type="NCBI Taxonomy" id="1392247"/>
    <lineage>
        <taxon>Eukaryota</taxon>
        <taxon>Fungi</taxon>
        <taxon>Dikarya</taxon>
        <taxon>Ascomycota</taxon>
        <taxon>Pezizomycotina</taxon>
        <taxon>Pezizomycetes</taxon>
        <taxon>Pezizales</taxon>
        <taxon>Morchellaceae</taxon>
        <taxon>Morchella</taxon>
    </lineage>
</organism>
<dbReference type="Pfam" id="PF08547">
    <property type="entry name" value="CIA30"/>
    <property type="match status" value="1"/>
</dbReference>
<dbReference type="OrthoDB" id="42561at2759"/>
<evidence type="ECO:0000313" key="7">
    <source>
        <dbReference type="Proteomes" id="UP000277580"/>
    </source>
</evidence>
<evidence type="ECO:0000313" key="6">
    <source>
        <dbReference type="EMBL" id="RPB09380.1"/>
    </source>
</evidence>
<comment type="similarity">
    <text evidence="2">Belongs to the CIA30 family.</text>
</comment>
<reference evidence="6 7" key="1">
    <citation type="journal article" date="2018" name="Nat. Ecol. Evol.">
        <title>Pezizomycetes genomes reveal the molecular basis of ectomycorrhizal truffle lifestyle.</title>
        <authorList>
            <person name="Murat C."/>
            <person name="Payen T."/>
            <person name="Noel B."/>
            <person name="Kuo A."/>
            <person name="Morin E."/>
            <person name="Chen J."/>
            <person name="Kohler A."/>
            <person name="Krizsan K."/>
            <person name="Balestrini R."/>
            <person name="Da Silva C."/>
            <person name="Montanini B."/>
            <person name="Hainaut M."/>
            <person name="Levati E."/>
            <person name="Barry K.W."/>
            <person name="Belfiori B."/>
            <person name="Cichocki N."/>
            <person name="Clum A."/>
            <person name="Dockter R.B."/>
            <person name="Fauchery L."/>
            <person name="Guy J."/>
            <person name="Iotti M."/>
            <person name="Le Tacon F."/>
            <person name="Lindquist E.A."/>
            <person name="Lipzen A."/>
            <person name="Malagnac F."/>
            <person name="Mello A."/>
            <person name="Molinier V."/>
            <person name="Miyauchi S."/>
            <person name="Poulain J."/>
            <person name="Riccioni C."/>
            <person name="Rubini A."/>
            <person name="Sitrit Y."/>
            <person name="Splivallo R."/>
            <person name="Traeger S."/>
            <person name="Wang M."/>
            <person name="Zifcakova L."/>
            <person name="Wipf D."/>
            <person name="Zambonelli A."/>
            <person name="Paolocci F."/>
            <person name="Nowrousian M."/>
            <person name="Ottonello S."/>
            <person name="Baldrian P."/>
            <person name="Spatafora J.W."/>
            <person name="Henrissat B."/>
            <person name="Nagy L.G."/>
            <person name="Aury J.M."/>
            <person name="Wincker P."/>
            <person name="Grigoriev I.V."/>
            <person name="Bonfante P."/>
            <person name="Martin F.M."/>
        </authorList>
    </citation>
    <scope>NUCLEOTIDE SEQUENCE [LARGE SCALE GENOMIC DNA]</scope>
    <source>
        <strain evidence="6 7">CCBAS932</strain>
    </source>
</reference>
<dbReference type="GO" id="GO:0005739">
    <property type="term" value="C:mitochondrion"/>
    <property type="evidence" value="ECO:0007669"/>
    <property type="project" value="UniProtKB-SubCell"/>
</dbReference>
<dbReference type="GO" id="GO:0051082">
    <property type="term" value="F:unfolded protein binding"/>
    <property type="evidence" value="ECO:0007669"/>
    <property type="project" value="TreeGrafter"/>
</dbReference>
<feature type="domain" description="NADH:ubiquinone oxidoreductase intermediate-associated protein 30" evidence="5">
    <location>
        <begin position="45"/>
        <end position="223"/>
    </location>
</feature>
<dbReference type="AlphaFoldDB" id="A0A3N4KFW0"/>
<dbReference type="InterPro" id="IPR039131">
    <property type="entry name" value="NDUFAF1"/>
</dbReference>
<keyword evidence="3" id="KW-0496">Mitochondrion</keyword>
<dbReference type="STRING" id="1392247.A0A3N4KFW0"/>
<keyword evidence="4" id="KW-0143">Chaperone</keyword>
<dbReference type="Proteomes" id="UP000277580">
    <property type="component" value="Unassembled WGS sequence"/>
</dbReference>
<dbReference type="InterPro" id="IPR013857">
    <property type="entry name" value="NADH-UbQ_OxRdtase-assoc_prot30"/>
</dbReference>
<evidence type="ECO:0000259" key="5">
    <source>
        <dbReference type="Pfam" id="PF08547"/>
    </source>
</evidence>
<name>A0A3N4KFW0_9PEZI</name>
<evidence type="ECO:0000256" key="3">
    <source>
        <dbReference type="ARBA" id="ARBA00023128"/>
    </source>
</evidence>
<dbReference type="InParanoid" id="A0A3N4KFW0"/>
<comment type="subcellular location">
    <subcellularLocation>
        <location evidence="1">Mitochondrion</location>
    </subcellularLocation>
</comment>
<dbReference type="GO" id="GO:0006120">
    <property type="term" value="P:mitochondrial electron transport, NADH to ubiquinone"/>
    <property type="evidence" value="ECO:0007669"/>
    <property type="project" value="TreeGrafter"/>
</dbReference>
<proteinExistence type="inferred from homology"/>
<sequence>MRPAFKLLQRGGFLKRTFDEFKSGTHKVFSMQGVTGNFDDMEIHSFRHPSSLDGIVTFSDADIGGFSKAKMDLEPFPAEEGEEKQSYGRFHGNVSIELPPDRPNVQRSGYAAWRTVERGRSLFGRPYWNIDPYAFLALRIKSDGSKYFINIQTESIVESDLHQHRLFSKTPGEWEVIHIPTNEFVRTNHGRVTEPQGEMLREKVRTIGIGLIDRIPGPFELCIDRIWATNHADSVPMSKPHWQVHKSPKMITDID</sequence>
<accession>A0A3N4KFW0</accession>
<dbReference type="GO" id="GO:0010257">
    <property type="term" value="P:NADH dehydrogenase complex assembly"/>
    <property type="evidence" value="ECO:0007669"/>
    <property type="project" value="TreeGrafter"/>
</dbReference>
<evidence type="ECO:0000256" key="1">
    <source>
        <dbReference type="ARBA" id="ARBA00004173"/>
    </source>
</evidence>
<keyword evidence="7" id="KW-1185">Reference proteome</keyword>
<dbReference type="EMBL" id="ML119152">
    <property type="protein sequence ID" value="RPB09380.1"/>
    <property type="molecule type" value="Genomic_DNA"/>
</dbReference>
<evidence type="ECO:0000256" key="2">
    <source>
        <dbReference type="ARBA" id="ARBA00007884"/>
    </source>
</evidence>
<protein>
    <submittedName>
        <fullName evidence="6">CIA30-domain-containing protein</fullName>
    </submittedName>
</protein>
<gene>
    <name evidence="6" type="ORF">P167DRAFT_510670</name>
</gene>